<dbReference type="InterPro" id="IPR011042">
    <property type="entry name" value="6-blade_b-propeller_TolB-like"/>
</dbReference>
<feature type="domain" description="Copper amine oxidase-like N-terminal" evidence="4">
    <location>
        <begin position="425"/>
        <end position="530"/>
    </location>
</feature>
<dbReference type="SUPFAM" id="SSF101898">
    <property type="entry name" value="NHL repeat"/>
    <property type="match status" value="1"/>
</dbReference>
<keyword evidence="1" id="KW-0677">Repeat</keyword>
<accession>A0ABT2UJJ1</accession>
<dbReference type="InterPro" id="IPR036582">
    <property type="entry name" value="Mao_N_sf"/>
</dbReference>
<evidence type="ECO:0000256" key="1">
    <source>
        <dbReference type="ARBA" id="ARBA00022737"/>
    </source>
</evidence>
<organism evidence="5 6">
    <name type="scientific">Paenibacillus baimaensis</name>
    <dbReference type="NCBI Taxonomy" id="2982185"/>
    <lineage>
        <taxon>Bacteria</taxon>
        <taxon>Bacillati</taxon>
        <taxon>Bacillota</taxon>
        <taxon>Bacilli</taxon>
        <taxon>Bacillales</taxon>
        <taxon>Paenibacillaceae</taxon>
        <taxon>Paenibacillus</taxon>
    </lineage>
</organism>
<feature type="repeat" description="NHL" evidence="2">
    <location>
        <begin position="374"/>
        <end position="404"/>
    </location>
</feature>
<evidence type="ECO:0000256" key="3">
    <source>
        <dbReference type="SAM" id="SignalP"/>
    </source>
</evidence>
<reference evidence="5 6" key="1">
    <citation type="submission" date="2022-09" db="EMBL/GenBank/DDBJ databases">
        <authorList>
            <person name="Han X.L."/>
            <person name="Wang Q."/>
            <person name="Lu T."/>
        </authorList>
    </citation>
    <scope>NUCLEOTIDE SEQUENCE [LARGE SCALE GENOMIC DNA]</scope>
    <source>
        <strain evidence="5 6">WQ 127069</strain>
    </source>
</reference>
<evidence type="ECO:0000256" key="2">
    <source>
        <dbReference type="PROSITE-ProRule" id="PRU00504"/>
    </source>
</evidence>
<proteinExistence type="predicted"/>
<name>A0ABT2UJJ1_9BACL</name>
<dbReference type="PROSITE" id="PS51125">
    <property type="entry name" value="NHL"/>
    <property type="match status" value="3"/>
</dbReference>
<dbReference type="PANTHER" id="PTHR13833">
    <property type="match status" value="1"/>
</dbReference>
<keyword evidence="3" id="KW-0732">Signal</keyword>
<dbReference type="Gene3D" id="3.30.457.10">
    <property type="entry name" value="Copper amine oxidase-like, N-terminal domain"/>
    <property type="match status" value="1"/>
</dbReference>
<feature type="repeat" description="NHL" evidence="2">
    <location>
        <begin position="319"/>
        <end position="349"/>
    </location>
</feature>
<feature type="signal peptide" evidence="3">
    <location>
        <begin position="1"/>
        <end position="25"/>
    </location>
</feature>
<gene>
    <name evidence="5" type="ORF">OB236_22095</name>
</gene>
<dbReference type="Proteomes" id="UP001652445">
    <property type="component" value="Unassembled WGS sequence"/>
</dbReference>
<protein>
    <submittedName>
        <fullName evidence="5">Stalk domain-containing protein</fullName>
    </submittedName>
</protein>
<dbReference type="PANTHER" id="PTHR13833:SF71">
    <property type="entry name" value="NHL DOMAIN-CONTAINING PROTEIN"/>
    <property type="match status" value="1"/>
</dbReference>
<dbReference type="InterPro" id="IPR012854">
    <property type="entry name" value="Cu_amine_oxidase-like_N"/>
</dbReference>
<feature type="repeat" description="NHL" evidence="2">
    <location>
        <begin position="248"/>
        <end position="278"/>
    </location>
</feature>
<dbReference type="Pfam" id="PF07833">
    <property type="entry name" value="Cu_amine_oxidN1"/>
    <property type="match status" value="1"/>
</dbReference>
<comment type="caution">
    <text evidence="5">The sequence shown here is derived from an EMBL/GenBank/DDBJ whole genome shotgun (WGS) entry which is preliminary data.</text>
</comment>
<dbReference type="SUPFAM" id="SSF55383">
    <property type="entry name" value="Copper amine oxidase, domain N"/>
    <property type="match status" value="1"/>
</dbReference>
<dbReference type="Pfam" id="PF01436">
    <property type="entry name" value="NHL"/>
    <property type="match status" value="5"/>
</dbReference>
<evidence type="ECO:0000259" key="4">
    <source>
        <dbReference type="Pfam" id="PF07833"/>
    </source>
</evidence>
<evidence type="ECO:0000313" key="6">
    <source>
        <dbReference type="Proteomes" id="UP001652445"/>
    </source>
</evidence>
<evidence type="ECO:0000313" key="5">
    <source>
        <dbReference type="EMBL" id="MCU6794808.1"/>
    </source>
</evidence>
<feature type="chain" id="PRO_5046428760" evidence="3">
    <location>
        <begin position="26"/>
        <end position="539"/>
    </location>
</feature>
<dbReference type="InterPro" id="IPR001258">
    <property type="entry name" value="NHL_repeat"/>
</dbReference>
<keyword evidence="6" id="KW-1185">Reference proteome</keyword>
<dbReference type="RefSeq" id="WP_262685881.1">
    <property type="nucleotide sequence ID" value="NZ_JAOQIO010000084.1"/>
</dbReference>
<dbReference type="Gene3D" id="2.120.10.30">
    <property type="entry name" value="TolB, C-terminal domain"/>
    <property type="match status" value="4"/>
</dbReference>
<sequence length="539" mass="57128">MKKVSKIVATAFISSLLMGTSTVWGASFSVDSLKGSNDQILTDVTSLAGIGDFGNENGASASTSFRNPSGVIALSDGSILISDTRNHVIRKLKDGQVTTFAGLNLLKDAKGFPVGGRYDGKTDASFFQEPMGLSLDSKGNLLIADAGNHAIRKIDSEGNVTTIAGNGEVGMKDGTGSTATFNRPSDVVAAADGTLYVADTLNHLIRSISPNGEVKSLNALSGRLIEVTPGQVVQAGDYLDGALQMAKFNEPTGLALDSKGNLYVSDTGNQRIRYIDLKQNTVTTVAGSSTIDDKGTVYSKTALYAPGDYADGPANKALFNSPRGLAVTADGGLVIADSLNHSIRYLDKGQVTTLAGAASLRGGETDGVERSAAFKNPVDVAITSDGNIIVADAYNNKIRKISAYQLPANLPKDANVKVVYGPQWIQFDVQPEIDNGRTMVPVRAITEALGYTVTFNDANRSVQLAKDGVTIELYIDKTGVKRIVQGKDSAVKETDVAPYIKEDHTYVPVRFFAEEIGLDVQWNDAARTAILRTKSTITR</sequence>
<dbReference type="EMBL" id="JAOQIO010000084">
    <property type="protein sequence ID" value="MCU6794808.1"/>
    <property type="molecule type" value="Genomic_DNA"/>
</dbReference>